<evidence type="ECO:0000313" key="8">
    <source>
        <dbReference type="Proteomes" id="UP000256845"/>
    </source>
</evidence>
<protein>
    <recommendedName>
        <fullName evidence="2">protein-tyrosine-phosphatase</fullName>
        <ecNumber evidence="2">3.1.3.48</ecNumber>
    </recommendedName>
</protein>
<dbReference type="EMBL" id="QRDW01000003">
    <property type="protein sequence ID" value="RED51261.1"/>
    <property type="molecule type" value="Genomic_DNA"/>
</dbReference>
<gene>
    <name evidence="7" type="ORF">DFP90_10360</name>
</gene>
<dbReference type="InterPro" id="IPR036196">
    <property type="entry name" value="Ptyr_pPase_sf"/>
</dbReference>
<keyword evidence="8" id="KW-1185">Reference proteome</keyword>
<name>A0A3D9HPM4_9PROT</name>
<reference evidence="7 8" key="1">
    <citation type="submission" date="2018-07" db="EMBL/GenBank/DDBJ databases">
        <title>Genomic Encyclopedia of Type Strains, Phase III (KMG-III): the genomes of soil and plant-associated and newly described type strains.</title>
        <authorList>
            <person name="Whitman W."/>
        </authorList>
    </citation>
    <scope>NUCLEOTIDE SEQUENCE [LARGE SCALE GENOMIC DNA]</scope>
    <source>
        <strain evidence="7 8">CECT 8488</strain>
    </source>
</reference>
<dbReference type="Gene3D" id="3.40.50.2300">
    <property type="match status" value="1"/>
</dbReference>
<sequence length="157" mass="17293">MIRILFVCTGNICRSPTGEGVFRHLLAEAGLSDRIETDSCGMGAWHVGEAPDPRTVKAARARGIDLSDLRARKIRAADFHDFDYLLAMDRGHYDEMVAQAPVGTEAKIRMFLEPVAKGSANADVPDPYYGGADGFELVLDLIDEASRAWIDQLKQVR</sequence>
<keyword evidence="3" id="KW-0378">Hydrolase</keyword>
<dbReference type="PRINTS" id="PR00719">
    <property type="entry name" value="LMWPTPASE"/>
</dbReference>
<dbReference type="CDD" id="cd16343">
    <property type="entry name" value="LMWPTP"/>
    <property type="match status" value="1"/>
</dbReference>
<dbReference type="SMART" id="SM00226">
    <property type="entry name" value="LMWPc"/>
    <property type="match status" value="1"/>
</dbReference>
<evidence type="ECO:0000256" key="3">
    <source>
        <dbReference type="ARBA" id="ARBA00022801"/>
    </source>
</evidence>
<dbReference type="Pfam" id="PF01451">
    <property type="entry name" value="LMWPc"/>
    <property type="match status" value="1"/>
</dbReference>
<dbReference type="GO" id="GO:0004725">
    <property type="term" value="F:protein tyrosine phosphatase activity"/>
    <property type="evidence" value="ECO:0007669"/>
    <property type="project" value="UniProtKB-EC"/>
</dbReference>
<organism evidence="7 8">
    <name type="scientific">Aestuariispira insulae</name>
    <dbReference type="NCBI Taxonomy" id="1461337"/>
    <lineage>
        <taxon>Bacteria</taxon>
        <taxon>Pseudomonadati</taxon>
        <taxon>Pseudomonadota</taxon>
        <taxon>Alphaproteobacteria</taxon>
        <taxon>Rhodospirillales</taxon>
        <taxon>Kiloniellaceae</taxon>
        <taxon>Aestuariispira</taxon>
    </lineage>
</organism>
<keyword evidence="4" id="KW-0904">Protein phosphatase</keyword>
<comment type="caution">
    <text evidence="7">The sequence shown here is derived from an EMBL/GenBank/DDBJ whole genome shotgun (WGS) entry which is preliminary data.</text>
</comment>
<dbReference type="EC" id="3.1.3.48" evidence="2"/>
<proteinExistence type="inferred from homology"/>
<dbReference type="PANTHER" id="PTHR11717">
    <property type="entry name" value="LOW MOLECULAR WEIGHT PROTEIN TYROSINE PHOSPHATASE"/>
    <property type="match status" value="1"/>
</dbReference>
<dbReference type="PANTHER" id="PTHR11717:SF7">
    <property type="entry name" value="LOW MOLECULAR WEIGHT PHOSPHOTYROSINE PROTEIN PHOSPHATASE"/>
    <property type="match status" value="1"/>
</dbReference>
<evidence type="ECO:0000256" key="5">
    <source>
        <dbReference type="PIRSR" id="PIRSR617867-1"/>
    </source>
</evidence>
<evidence type="ECO:0000256" key="2">
    <source>
        <dbReference type="ARBA" id="ARBA00013064"/>
    </source>
</evidence>
<evidence type="ECO:0000256" key="1">
    <source>
        <dbReference type="ARBA" id="ARBA00011063"/>
    </source>
</evidence>
<feature type="active site" description="Nucleophile" evidence="5">
    <location>
        <position position="8"/>
    </location>
</feature>
<dbReference type="RefSeq" id="WP_115936169.1">
    <property type="nucleotide sequence ID" value="NZ_QRDW01000003.1"/>
</dbReference>
<dbReference type="InterPro" id="IPR023485">
    <property type="entry name" value="Ptyr_pPase"/>
</dbReference>
<dbReference type="Proteomes" id="UP000256845">
    <property type="component" value="Unassembled WGS sequence"/>
</dbReference>
<dbReference type="AlphaFoldDB" id="A0A3D9HPM4"/>
<evidence type="ECO:0000313" key="7">
    <source>
        <dbReference type="EMBL" id="RED51261.1"/>
    </source>
</evidence>
<feature type="domain" description="Phosphotyrosine protein phosphatase I" evidence="6">
    <location>
        <begin position="2"/>
        <end position="152"/>
    </location>
</feature>
<dbReference type="SUPFAM" id="SSF52788">
    <property type="entry name" value="Phosphotyrosine protein phosphatases I"/>
    <property type="match status" value="1"/>
</dbReference>
<evidence type="ECO:0000256" key="4">
    <source>
        <dbReference type="ARBA" id="ARBA00022912"/>
    </source>
</evidence>
<dbReference type="InterPro" id="IPR050438">
    <property type="entry name" value="LMW_PTPase"/>
</dbReference>
<feature type="active site" description="Proton donor" evidence="5">
    <location>
        <position position="126"/>
    </location>
</feature>
<feature type="active site" evidence="5">
    <location>
        <position position="14"/>
    </location>
</feature>
<dbReference type="InterPro" id="IPR017867">
    <property type="entry name" value="Tyr_phospatase_low_mol_wt"/>
</dbReference>
<comment type="similarity">
    <text evidence="1">Belongs to the low molecular weight phosphotyrosine protein phosphatase family.</text>
</comment>
<evidence type="ECO:0000259" key="6">
    <source>
        <dbReference type="SMART" id="SM00226"/>
    </source>
</evidence>
<accession>A0A3D9HPM4</accession>
<dbReference type="OrthoDB" id="9784339at2"/>